<evidence type="ECO:0000313" key="6">
    <source>
        <dbReference type="Proteomes" id="UP000319801"/>
    </source>
</evidence>
<proteinExistence type="predicted"/>
<dbReference type="Proteomes" id="UP000319801">
    <property type="component" value="Unassembled WGS sequence"/>
</dbReference>
<dbReference type="Gene3D" id="2.60.120.200">
    <property type="match status" value="5"/>
</dbReference>
<dbReference type="AlphaFoldDB" id="A0A556U160"/>
<reference evidence="5 6" key="1">
    <citation type="journal article" date="2019" name="Genome Biol. Evol.">
        <title>Whole-Genome Sequencing of the Giant Devil Catfish, Bagarius yarrelli.</title>
        <authorList>
            <person name="Jiang W."/>
            <person name="Lv Y."/>
            <person name="Cheng L."/>
            <person name="Yang K."/>
            <person name="Chao B."/>
            <person name="Wang X."/>
            <person name="Li Y."/>
            <person name="Pan X."/>
            <person name="You X."/>
            <person name="Zhang Y."/>
            <person name="Yang J."/>
            <person name="Li J."/>
            <person name="Zhang X."/>
            <person name="Liu S."/>
            <person name="Sun C."/>
            <person name="Yang J."/>
            <person name="Shi Q."/>
        </authorList>
    </citation>
    <scope>NUCLEOTIDE SEQUENCE [LARGE SCALE GENOMIC DNA]</scope>
    <source>
        <strain evidence="5">JWS20170419001</strain>
        <tissue evidence="5">Muscle</tissue>
    </source>
</reference>
<dbReference type="SMART" id="SM00276">
    <property type="entry name" value="GLECT"/>
    <property type="match status" value="2"/>
</dbReference>
<keyword evidence="1 3" id="KW-0430">Lectin</keyword>
<protein>
    <recommendedName>
        <fullName evidence="3">Galectin</fullName>
    </recommendedName>
</protein>
<dbReference type="SMART" id="SM00908">
    <property type="entry name" value="Gal-bind_lectin"/>
    <property type="match status" value="4"/>
</dbReference>
<comment type="caution">
    <text evidence="5">The sequence shown here is derived from an EMBL/GenBank/DDBJ whole genome shotgun (WGS) entry which is preliminary data.</text>
</comment>
<evidence type="ECO:0000256" key="3">
    <source>
        <dbReference type="RuleBase" id="RU102079"/>
    </source>
</evidence>
<dbReference type="GO" id="GO:0030246">
    <property type="term" value="F:carbohydrate binding"/>
    <property type="evidence" value="ECO:0007669"/>
    <property type="project" value="UniProtKB-UniRule"/>
</dbReference>
<dbReference type="Pfam" id="PF00337">
    <property type="entry name" value="Gal-bind_lectin"/>
    <property type="match status" value="4"/>
</dbReference>
<dbReference type="CDD" id="cd00070">
    <property type="entry name" value="GLECT"/>
    <property type="match status" value="3"/>
</dbReference>
<accession>A0A556U160</accession>
<evidence type="ECO:0000313" key="5">
    <source>
        <dbReference type="EMBL" id="TSL75311.1"/>
    </source>
</evidence>
<evidence type="ECO:0000259" key="4">
    <source>
        <dbReference type="PROSITE" id="PS51304"/>
    </source>
</evidence>
<feature type="domain" description="Galectin" evidence="4">
    <location>
        <begin position="68"/>
        <end position="196"/>
    </location>
</feature>
<dbReference type="InterPro" id="IPR013320">
    <property type="entry name" value="ConA-like_dom_sf"/>
</dbReference>
<gene>
    <name evidence="5" type="ORF">Baya_7466</name>
</gene>
<feature type="domain" description="Galectin" evidence="4">
    <location>
        <begin position="200"/>
        <end position="294"/>
    </location>
</feature>
<dbReference type="InterPro" id="IPR001079">
    <property type="entry name" value="Galectin_CRD"/>
</dbReference>
<feature type="domain" description="Galectin" evidence="4">
    <location>
        <begin position="296"/>
        <end position="423"/>
    </location>
</feature>
<dbReference type="PROSITE" id="PS51304">
    <property type="entry name" value="GALECTIN"/>
    <property type="match status" value="4"/>
</dbReference>
<dbReference type="OrthoDB" id="6251307at2759"/>
<name>A0A556U160_BAGYA</name>
<dbReference type="PANTHER" id="PTHR11346">
    <property type="entry name" value="GALECTIN"/>
    <property type="match status" value="1"/>
</dbReference>
<evidence type="ECO:0000256" key="2">
    <source>
        <dbReference type="ARBA" id="ARBA00022737"/>
    </source>
</evidence>
<sequence>MNSCRDGTWDTEEIIAGAPFARRKDFQLFFLINREKYEVHGDAGGAPRKIKFLVSPSAKVQCRYLHLTENKGAKAATATGALRRTALSLKRFIINLKTGPDDGDDIAFHYNISIGKFTTLNSFRNGRYEKEEKIPYTPFTEGQAFTILVVNSSTGYEVFVDGVKHCTFTHRIPSDKVFTVDVRGDVSLFLWGIIYQVLPHATKLPGESHQNKAIFIQGMVPVNATGFTVNLKTGPANTDDIAFQYNPCIGKFTSLNSFRNGTFETQEAVSDKPFTMGEAFQMIVAINSEGYETFPLSFNIPGGIKKNMAVFCQGSVSSDAKSFTFDFKAGNDIAFHYKPNIGSYTSMNSLKNNVWGAEQRLSKNTFNKGEAFQIIIVINPEAIEIYVNGSKQCVFKHRIPMEKVTALEIHGDLSKLLYGVIYALPYVGKIPSGLKDLVVIFQGSVPQKAKRFVITFKTGSSAGDDIAFNYNPCIGNNTTMNSCRNGTWDSEEITAGAPFAREKEFQLFFLINREKYEV</sequence>
<feature type="domain" description="Galectin" evidence="4">
    <location>
        <begin position="426"/>
        <end position="518"/>
    </location>
</feature>
<organism evidence="5 6">
    <name type="scientific">Bagarius yarrelli</name>
    <name type="common">Goonch</name>
    <name type="synonym">Bagrus yarrelli</name>
    <dbReference type="NCBI Taxonomy" id="175774"/>
    <lineage>
        <taxon>Eukaryota</taxon>
        <taxon>Metazoa</taxon>
        <taxon>Chordata</taxon>
        <taxon>Craniata</taxon>
        <taxon>Vertebrata</taxon>
        <taxon>Euteleostomi</taxon>
        <taxon>Actinopterygii</taxon>
        <taxon>Neopterygii</taxon>
        <taxon>Teleostei</taxon>
        <taxon>Ostariophysi</taxon>
        <taxon>Siluriformes</taxon>
        <taxon>Sisoridae</taxon>
        <taxon>Sisorinae</taxon>
        <taxon>Bagarius</taxon>
    </lineage>
</organism>
<keyword evidence="2" id="KW-0677">Repeat</keyword>
<dbReference type="PANTHER" id="PTHR11346:SF32">
    <property type="entry name" value="GALECTIN-4"/>
    <property type="match status" value="1"/>
</dbReference>
<dbReference type="EMBL" id="VCAZ01000036">
    <property type="protein sequence ID" value="TSL75311.1"/>
    <property type="molecule type" value="Genomic_DNA"/>
</dbReference>
<dbReference type="SUPFAM" id="SSF49899">
    <property type="entry name" value="Concanavalin A-like lectins/glucanases"/>
    <property type="match status" value="5"/>
</dbReference>
<evidence type="ECO:0000256" key="1">
    <source>
        <dbReference type="ARBA" id="ARBA00022734"/>
    </source>
</evidence>
<dbReference type="InterPro" id="IPR044156">
    <property type="entry name" value="Galectin-like"/>
</dbReference>
<keyword evidence="6" id="KW-1185">Reference proteome</keyword>